<comment type="caution">
    <text evidence="2">The sequence shown here is derived from an EMBL/GenBank/DDBJ whole genome shotgun (WGS) entry which is preliminary data.</text>
</comment>
<name>L9ZWG0_9EURY</name>
<sequence>MSLTFKPVPEPPADFDTLAAVRNAVPATKAAAAETADCCVRVLERTGRGADGTELIRDRDDAATWLTFLRALELATDGEDGYRRTDRELEREAVRAAFRKRVYGVGSILEALDAAAEPLSATAVADRVQSQPQPQSRSQSQSSSRRRVQPDRIERLLEWAVLLGLAERHERANETRYRAIATSS</sequence>
<evidence type="ECO:0000256" key="1">
    <source>
        <dbReference type="SAM" id="MobiDB-lite"/>
    </source>
</evidence>
<evidence type="ECO:0000313" key="2">
    <source>
        <dbReference type="EMBL" id="ELY90830.1"/>
    </source>
</evidence>
<accession>L9ZWG0</accession>
<proteinExistence type="predicted"/>
<dbReference type="STRING" id="1230458.C484_11421"/>
<dbReference type="Proteomes" id="UP000011648">
    <property type="component" value="Unassembled WGS sequence"/>
</dbReference>
<dbReference type="RefSeq" id="WP_006826033.1">
    <property type="nucleotide sequence ID" value="NZ_AOIL01000042.1"/>
</dbReference>
<dbReference type="OrthoDB" id="170219at2157"/>
<evidence type="ECO:0000313" key="3">
    <source>
        <dbReference type="Proteomes" id="UP000011648"/>
    </source>
</evidence>
<dbReference type="EMBL" id="AOIL01000042">
    <property type="protein sequence ID" value="ELY90830.1"/>
    <property type="molecule type" value="Genomic_DNA"/>
</dbReference>
<reference evidence="2 3" key="1">
    <citation type="journal article" date="2014" name="PLoS Genet.">
        <title>Phylogenetically driven sequencing of extremely halophilic archaea reveals strategies for static and dynamic osmo-response.</title>
        <authorList>
            <person name="Becker E.A."/>
            <person name="Seitzer P.M."/>
            <person name="Tritt A."/>
            <person name="Larsen D."/>
            <person name="Krusor M."/>
            <person name="Yao A.I."/>
            <person name="Wu D."/>
            <person name="Madern D."/>
            <person name="Eisen J.A."/>
            <person name="Darling A.E."/>
            <person name="Facciotti M.T."/>
        </authorList>
    </citation>
    <scope>NUCLEOTIDE SEQUENCE [LARGE SCALE GENOMIC DNA]</scope>
    <source>
        <strain evidence="2 3">DSM 12281</strain>
    </source>
</reference>
<dbReference type="InterPro" id="IPR058821">
    <property type="entry name" value="Double_WHD-containing_halo"/>
</dbReference>
<dbReference type="Pfam" id="PF25947">
    <property type="entry name" value="WHD_halo_double"/>
    <property type="match status" value="1"/>
</dbReference>
<feature type="compositionally biased region" description="Low complexity" evidence="1">
    <location>
        <begin position="127"/>
        <end position="143"/>
    </location>
</feature>
<keyword evidence="3" id="KW-1185">Reference proteome</keyword>
<gene>
    <name evidence="2" type="ORF">C484_11421</name>
</gene>
<dbReference type="PATRIC" id="fig|1230458.4.peg.2294"/>
<dbReference type="AlphaFoldDB" id="L9ZWG0"/>
<feature type="region of interest" description="Disordered" evidence="1">
    <location>
        <begin position="123"/>
        <end position="149"/>
    </location>
</feature>
<organism evidence="2 3">
    <name type="scientific">Natrialba taiwanensis DSM 12281</name>
    <dbReference type="NCBI Taxonomy" id="1230458"/>
    <lineage>
        <taxon>Archaea</taxon>
        <taxon>Methanobacteriati</taxon>
        <taxon>Methanobacteriota</taxon>
        <taxon>Stenosarchaea group</taxon>
        <taxon>Halobacteria</taxon>
        <taxon>Halobacteriales</taxon>
        <taxon>Natrialbaceae</taxon>
        <taxon>Natrialba</taxon>
    </lineage>
</organism>
<protein>
    <submittedName>
        <fullName evidence="2">Uncharacterized protein</fullName>
    </submittedName>
</protein>